<dbReference type="Pfam" id="PF07589">
    <property type="entry name" value="PEP-CTERM"/>
    <property type="match status" value="1"/>
</dbReference>
<comment type="caution">
    <text evidence="2">The sequence shown here is derived from an EMBL/GenBank/DDBJ whole genome shotgun (WGS) entry which is preliminary data.</text>
</comment>
<accession>A0A7X5LL34</accession>
<evidence type="ECO:0000259" key="1">
    <source>
        <dbReference type="Pfam" id="PF07589"/>
    </source>
</evidence>
<protein>
    <submittedName>
        <fullName evidence="2">PEP-CTERM sorting domain-containing protein</fullName>
    </submittedName>
</protein>
<dbReference type="AlphaFoldDB" id="A0A7X5LL34"/>
<keyword evidence="3" id="KW-1185">Reference proteome</keyword>
<feature type="domain" description="Ice-binding protein C-terminal" evidence="1">
    <location>
        <begin position="191"/>
        <end position="212"/>
    </location>
</feature>
<dbReference type="EMBL" id="JAAAWN010000005">
    <property type="protein sequence ID" value="NDV90715.1"/>
    <property type="molecule type" value="Genomic_DNA"/>
</dbReference>
<name>A0A7X5LL34_9ALTE</name>
<proteinExistence type="predicted"/>
<sequence>MSQSSRISTRLTSRHWLFVVGFITLLSTNANATLLNSDFSAGFSGWFGDYTYYDISEDNNIDILGTTTFPTELYQLNGGGSVTLMTALYPTGDDEAWFVSLFQSFDVDTLLAPGNQLLLSLAVVGAGDILGAQLVSDDLSKTLNLNGGGTFDITDWAGISATITFYVEDFDTFLGDSLTISNLAITQVTRDVPEPSMFALLALAGILALRRKLN</sequence>
<organism evidence="2 3">
    <name type="scientific">Alteromonas profundi</name>
    <dbReference type="NCBI Taxonomy" id="2696062"/>
    <lineage>
        <taxon>Bacteria</taxon>
        <taxon>Pseudomonadati</taxon>
        <taxon>Pseudomonadota</taxon>
        <taxon>Gammaproteobacteria</taxon>
        <taxon>Alteromonadales</taxon>
        <taxon>Alteromonadaceae</taxon>
        <taxon>Alteromonas/Salinimonas group</taxon>
        <taxon>Alteromonas</taxon>
    </lineage>
</organism>
<dbReference type="InterPro" id="IPR013424">
    <property type="entry name" value="Ice-binding_C"/>
</dbReference>
<evidence type="ECO:0000313" key="3">
    <source>
        <dbReference type="Proteomes" id="UP000470213"/>
    </source>
</evidence>
<dbReference type="RefSeq" id="WP_163084299.1">
    <property type="nucleotide sequence ID" value="NZ_JAAAWN010000005.1"/>
</dbReference>
<dbReference type="Proteomes" id="UP000470213">
    <property type="component" value="Unassembled WGS sequence"/>
</dbReference>
<evidence type="ECO:0000313" key="2">
    <source>
        <dbReference type="EMBL" id="NDV90715.1"/>
    </source>
</evidence>
<dbReference type="NCBIfam" id="TIGR02595">
    <property type="entry name" value="PEP_CTERM"/>
    <property type="match status" value="1"/>
</dbReference>
<gene>
    <name evidence="2" type="ORF">GTH32_05825</name>
</gene>
<reference evidence="2 3" key="1">
    <citation type="submission" date="2020-01" db="EMBL/GenBank/DDBJ databases">
        <authorList>
            <person name="Chen J."/>
            <person name="Zhu S."/>
            <person name="Yang J."/>
        </authorList>
    </citation>
    <scope>NUCLEOTIDE SEQUENCE [LARGE SCALE GENOMIC DNA]</scope>
    <source>
        <strain evidence="2 3">345S023</strain>
    </source>
</reference>